<protein>
    <submittedName>
        <fullName evidence="1">11545_t:CDS:1</fullName>
    </submittedName>
</protein>
<accession>A0ACA9RAQ7</accession>
<evidence type="ECO:0000313" key="1">
    <source>
        <dbReference type="EMBL" id="CAG8785443.1"/>
    </source>
</evidence>
<comment type="caution">
    <text evidence="1">The sequence shown here is derived from an EMBL/GenBank/DDBJ whole genome shotgun (WGS) entry which is preliminary data.</text>
</comment>
<dbReference type="Proteomes" id="UP000789366">
    <property type="component" value="Unassembled WGS sequence"/>
</dbReference>
<sequence>MIMMTRVKFVIASEKNFKQCNGQKESLIHSIKSRVYPNNAQKELLKRWIDSSQTPHRNNKQ</sequence>
<organism evidence="1 2">
    <name type="scientific">Cetraspora pellucida</name>
    <dbReference type="NCBI Taxonomy" id="1433469"/>
    <lineage>
        <taxon>Eukaryota</taxon>
        <taxon>Fungi</taxon>
        <taxon>Fungi incertae sedis</taxon>
        <taxon>Mucoromycota</taxon>
        <taxon>Glomeromycotina</taxon>
        <taxon>Glomeromycetes</taxon>
        <taxon>Diversisporales</taxon>
        <taxon>Gigasporaceae</taxon>
        <taxon>Cetraspora</taxon>
    </lineage>
</organism>
<name>A0ACA9RAQ7_9GLOM</name>
<evidence type="ECO:0000313" key="2">
    <source>
        <dbReference type="Proteomes" id="UP000789366"/>
    </source>
</evidence>
<reference evidence="1" key="1">
    <citation type="submission" date="2021-06" db="EMBL/GenBank/DDBJ databases">
        <authorList>
            <person name="Kallberg Y."/>
            <person name="Tangrot J."/>
            <person name="Rosling A."/>
        </authorList>
    </citation>
    <scope>NUCLEOTIDE SEQUENCE</scope>
    <source>
        <strain evidence="1">28 12/20/2015</strain>
    </source>
</reference>
<keyword evidence="2" id="KW-1185">Reference proteome</keyword>
<gene>
    <name evidence="1" type="ORF">SPELUC_LOCUS16744</name>
</gene>
<feature type="non-terminal residue" evidence="1">
    <location>
        <position position="61"/>
    </location>
</feature>
<dbReference type="EMBL" id="CAJVPW010064100">
    <property type="protein sequence ID" value="CAG8785443.1"/>
    <property type="molecule type" value="Genomic_DNA"/>
</dbReference>
<proteinExistence type="predicted"/>